<feature type="transmembrane region" description="Helical" evidence="4">
    <location>
        <begin position="64"/>
        <end position="85"/>
    </location>
</feature>
<evidence type="ECO:0000313" key="7">
    <source>
        <dbReference type="Proteomes" id="UP000199527"/>
    </source>
</evidence>
<dbReference type="Gene3D" id="3.30.70.270">
    <property type="match status" value="1"/>
</dbReference>
<evidence type="ECO:0000256" key="4">
    <source>
        <dbReference type="SAM" id="Phobius"/>
    </source>
</evidence>
<sequence length="385" mass="43974">MHSLDMKTIITVYVLISYACSAMLIVVYTHNKHKFQGLTYLLAWSLSFSVGLNVAALYPVSPPLISTVVSNTLMFASGVFLVFGMARYLGLKLERRIYYIALAIFPFIYFFLVKNQYPIYTRIIFFNGMILPVYLHVAYLIFIKASSQRRKQASIVGQAVMLFLAVIALRIFYSLSDIKSIEYFNIQTPENILVILSMICVIFLTFSLQLMNNSRLYFEVEYLATIDPLTKVYNRRRIEDIVHTQLCNHESDKKSLHLFLIDVDHFKKFNDNYGHINGDSGLVHITNIIKRSIRKCDSVGRWGGEEFVVILPGLTRDEAIKIAARLVKSVCNEKIDLNGRLVEISISLGIATFTKNSSLQSVINQADIALYKAKENGRNRHEVYS</sequence>
<dbReference type="RefSeq" id="WP_090366605.1">
    <property type="nucleotide sequence ID" value="NZ_FNEM01000013.1"/>
</dbReference>
<evidence type="ECO:0000256" key="2">
    <source>
        <dbReference type="ARBA" id="ARBA00012528"/>
    </source>
</evidence>
<dbReference type="InterPro" id="IPR000160">
    <property type="entry name" value="GGDEF_dom"/>
</dbReference>
<dbReference type="OrthoDB" id="9803824at2"/>
<dbReference type="GO" id="GO:0005886">
    <property type="term" value="C:plasma membrane"/>
    <property type="evidence" value="ECO:0007669"/>
    <property type="project" value="TreeGrafter"/>
</dbReference>
<feature type="transmembrane region" description="Helical" evidence="4">
    <location>
        <begin position="155"/>
        <end position="172"/>
    </location>
</feature>
<keyword evidence="4" id="KW-1133">Transmembrane helix</keyword>
<dbReference type="CDD" id="cd01949">
    <property type="entry name" value="GGDEF"/>
    <property type="match status" value="1"/>
</dbReference>
<comment type="cofactor">
    <cofactor evidence="1">
        <name>Mg(2+)</name>
        <dbReference type="ChEBI" id="CHEBI:18420"/>
    </cofactor>
</comment>
<comment type="catalytic activity">
    <reaction evidence="3">
        <text>2 GTP = 3',3'-c-di-GMP + 2 diphosphate</text>
        <dbReference type="Rhea" id="RHEA:24898"/>
        <dbReference type="ChEBI" id="CHEBI:33019"/>
        <dbReference type="ChEBI" id="CHEBI:37565"/>
        <dbReference type="ChEBI" id="CHEBI:58805"/>
        <dbReference type="EC" id="2.7.7.65"/>
    </reaction>
</comment>
<keyword evidence="7" id="KW-1185">Reference proteome</keyword>
<dbReference type="InterPro" id="IPR043128">
    <property type="entry name" value="Rev_trsase/Diguanyl_cyclase"/>
</dbReference>
<keyword evidence="4" id="KW-0812">Transmembrane</keyword>
<dbReference type="Pfam" id="PF00990">
    <property type="entry name" value="GGDEF"/>
    <property type="match status" value="1"/>
</dbReference>
<dbReference type="InterPro" id="IPR029787">
    <property type="entry name" value="Nucleotide_cyclase"/>
</dbReference>
<dbReference type="FunFam" id="3.30.70.270:FF:000001">
    <property type="entry name" value="Diguanylate cyclase domain protein"/>
    <property type="match status" value="1"/>
</dbReference>
<dbReference type="PANTHER" id="PTHR45138">
    <property type="entry name" value="REGULATORY COMPONENTS OF SENSORY TRANSDUCTION SYSTEM"/>
    <property type="match status" value="1"/>
</dbReference>
<dbReference type="Proteomes" id="UP000199527">
    <property type="component" value="Unassembled WGS sequence"/>
</dbReference>
<evidence type="ECO:0000259" key="5">
    <source>
        <dbReference type="PROSITE" id="PS50887"/>
    </source>
</evidence>
<dbReference type="NCBIfam" id="TIGR00254">
    <property type="entry name" value="GGDEF"/>
    <property type="match status" value="1"/>
</dbReference>
<feature type="transmembrane region" description="Helical" evidence="4">
    <location>
        <begin position="192"/>
        <end position="211"/>
    </location>
</feature>
<feature type="transmembrane region" description="Helical" evidence="4">
    <location>
        <begin position="40"/>
        <end position="58"/>
    </location>
</feature>
<feature type="transmembrane region" description="Helical" evidence="4">
    <location>
        <begin position="119"/>
        <end position="143"/>
    </location>
</feature>
<organism evidence="6 7">
    <name type="scientific">Ferrimonas sediminum</name>
    <dbReference type="NCBI Taxonomy" id="718193"/>
    <lineage>
        <taxon>Bacteria</taxon>
        <taxon>Pseudomonadati</taxon>
        <taxon>Pseudomonadota</taxon>
        <taxon>Gammaproteobacteria</taxon>
        <taxon>Alteromonadales</taxon>
        <taxon>Ferrimonadaceae</taxon>
        <taxon>Ferrimonas</taxon>
    </lineage>
</organism>
<dbReference type="SMART" id="SM00267">
    <property type="entry name" value="GGDEF"/>
    <property type="match status" value="1"/>
</dbReference>
<dbReference type="PANTHER" id="PTHR45138:SF9">
    <property type="entry name" value="DIGUANYLATE CYCLASE DGCM-RELATED"/>
    <property type="match status" value="1"/>
</dbReference>
<proteinExistence type="predicted"/>
<reference evidence="7" key="1">
    <citation type="submission" date="2016-10" db="EMBL/GenBank/DDBJ databases">
        <authorList>
            <person name="Varghese N."/>
            <person name="Submissions S."/>
        </authorList>
    </citation>
    <scope>NUCLEOTIDE SEQUENCE [LARGE SCALE GENOMIC DNA]</scope>
    <source>
        <strain evidence="7">DSM 23317</strain>
    </source>
</reference>
<dbReference type="EC" id="2.7.7.65" evidence="2"/>
<evidence type="ECO:0000256" key="1">
    <source>
        <dbReference type="ARBA" id="ARBA00001946"/>
    </source>
</evidence>
<feature type="transmembrane region" description="Helical" evidence="4">
    <location>
        <begin position="97"/>
        <end position="113"/>
    </location>
</feature>
<dbReference type="GO" id="GO:0043709">
    <property type="term" value="P:cell adhesion involved in single-species biofilm formation"/>
    <property type="evidence" value="ECO:0007669"/>
    <property type="project" value="TreeGrafter"/>
</dbReference>
<dbReference type="GO" id="GO:1902201">
    <property type="term" value="P:negative regulation of bacterial-type flagellum-dependent cell motility"/>
    <property type="evidence" value="ECO:0007669"/>
    <property type="project" value="TreeGrafter"/>
</dbReference>
<accession>A0A1G8WJI6</accession>
<evidence type="ECO:0000256" key="3">
    <source>
        <dbReference type="ARBA" id="ARBA00034247"/>
    </source>
</evidence>
<evidence type="ECO:0000313" key="6">
    <source>
        <dbReference type="EMBL" id="SDJ78512.1"/>
    </source>
</evidence>
<dbReference type="InterPro" id="IPR050469">
    <property type="entry name" value="Diguanylate_Cyclase"/>
</dbReference>
<feature type="domain" description="GGDEF" evidence="5">
    <location>
        <begin position="254"/>
        <end position="385"/>
    </location>
</feature>
<dbReference type="AlphaFoldDB" id="A0A1G8WJI6"/>
<dbReference type="EMBL" id="FNEM01000013">
    <property type="protein sequence ID" value="SDJ78512.1"/>
    <property type="molecule type" value="Genomic_DNA"/>
</dbReference>
<dbReference type="PROSITE" id="PS51257">
    <property type="entry name" value="PROKAR_LIPOPROTEIN"/>
    <property type="match status" value="1"/>
</dbReference>
<name>A0A1G8WJI6_9GAMM</name>
<dbReference type="SUPFAM" id="SSF55073">
    <property type="entry name" value="Nucleotide cyclase"/>
    <property type="match status" value="1"/>
</dbReference>
<dbReference type="GO" id="GO:0052621">
    <property type="term" value="F:diguanylate cyclase activity"/>
    <property type="evidence" value="ECO:0007669"/>
    <property type="project" value="UniProtKB-EC"/>
</dbReference>
<dbReference type="PROSITE" id="PS50887">
    <property type="entry name" value="GGDEF"/>
    <property type="match status" value="1"/>
</dbReference>
<protein>
    <recommendedName>
        <fullName evidence="2">diguanylate cyclase</fullName>
        <ecNumber evidence="2">2.7.7.65</ecNumber>
    </recommendedName>
</protein>
<keyword evidence="4" id="KW-0472">Membrane</keyword>
<gene>
    <name evidence="6" type="ORF">SAMN04488540_11387</name>
</gene>
<feature type="transmembrane region" description="Helical" evidence="4">
    <location>
        <begin position="6"/>
        <end position="28"/>
    </location>
</feature>